<keyword evidence="7" id="KW-1185">Reference proteome</keyword>
<dbReference type="GO" id="GO:0032259">
    <property type="term" value="P:methylation"/>
    <property type="evidence" value="ECO:0007669"/>
    <property type="project" value="UniProtKB-KW"/>
</dbReference>
<feature type="transmembrane region" description="Helical" evidence="4">
    <location>
        <begin position="62"/>
        <end position="80"/>
    </location>
</feature>
<comment type="caution">
    <text evidence="6">The sequence shown here is derived from an EMBL/GenBank/DDBJ whole genome shotgun (WGS) entry which is preliminary data.</text>
</comment>
<keyword evidence="2 6" id="KW-0808">Transferase</keyword>
<dbReference type="GO" id="GO:0008168">
    <property type="term" value="F:methyltransferase activity"/>
    <property type="evidence" value="ECO:0007669"/>
    <property type="project" value="UniProtKB-KW"/>
</dbReference>
<accession>A0ABV7F616</accession>
<name>A0ABV7F616_9BURK</name>
<feature type="transmembrane region" description="Helical" evidence="4">
    <location>
        <begin position="85"/>
        <end position="102"/>
    </location>
</feature>
<evidence type="ECO:0000256" key="1">
    <source>
        <dbReference type="ARBA" id="ARBA00022603"/>
    </source>
</evidence>
<dbReference type="Pfam" id="PF13649">
    <property type="entry name" value="Methyltransf_25"/>
    <property type="match status" value="1"/>
</dbReference>
<keyword evidence="4" id="KW-0812">Transmembrane</keyword>
<dbReference type="PANTHER" id="PTHR13610:SF9">
    <property type="entry name" value="FI06469P"/>
    <property type="match status" value="1"/>
</dbReference>
<evidence type="ECO:0000313" key="6">
    <source>
        <dbReference type="EMBL" id="MFC3109634.1"/>
    </source>
</evidence>
<evidence type="ECO:0000256" key="4">
    <source>
        <dbReference type="SAM" id="Phobius"/>
    </source>
</evidence>
<keyword evidence="3" id="KW-0949">S-adenosyl-L-methionine</keyword>
<keyword evidence="4" id="KW-0472">Membrane</keyword>
<feature type="transmembrane region" description="Helical" evidence="4">
    <location>
        <begin position="36"/>
        <end position="56"/>
    </location>
</feature>
<dbReference type="SUPFAM" id="SSF53335">
    <property type="entry name" value="S-adenosyl-L-methionine-dependent methyltransferases"/>
    <property type="match status" value="1"/>
</dbReference>
<protein>
    <submittedName>
        <fullName evidence="6">SAM-dependent methyltransferase</fullName>
        <ecNumber evidence="6">2.1.1.-</ecNumber>
    </submittedName>
</protein>
<keyword evidence="4" id="KW-1133">Transmembrane helix</keyword>
<dbReference type="EMBL" id="JBHRTP010000054">
    <property type="protein sequence ID" value="MFC3109634.1"/>
    <property type="molecule type" value="Genomic_DNA"/>
</dbReference>
<dbReference type="RefSeq" id="WP_390325497.1">
    <property type="nucleotide sequence ID" value="NZ_JBHRTP010000054.1"/>
</dbReference>
<dbReference type="Proteomes" id="UP001595530">
    <property type="component" value="Unassembled WGS sequence"/>
</dbReference>
<dbReference type="PANTHER" id="PTHR13610">
    <property type="entry name" value="METHYLTRANSFERASE DOMAIN-CONTAINING PROTEIN"/>
    <property type="match status" value="1"/>
</dbReference>
<dbReference type="Gene3D" id="3.40.50.150">
    <property type="entry name" value="Vaccinia Virus protein VP39"/>
    <property type="match status" value="1"/>
</dbReference>
<reference evidence="7" key="1">
    <citation type="journal article" date="2019" name="Int. J. Syst. Evol. Microbiol.">
        <title>The Global Catalogue of Microorganisms (GCM) 10K type strain sequencing project: providing services to taxonomists for standard genome sequencing and annotation.</title>
        <authorList>
            <consortium name="The Broad Institute Genomics Platform"/>
            <consortium name="The Broad Institute Genome Sequencing Center for Infectious Disease"/>
            <person name="Wu L."/>
            <person name="Ma J."/>
        </authorList>
    </citation>
    <scope>NUCLEOTIDE SEQUENCE [LARGE SCALE GENOMIC DNA]</scope>
    <source>
        <strain evidence="7">KCTC 42986</strain>
    </source>
</reference>
<evidence type="ECO:0000256" key="3">
    <source>
        <dbReference type="ARBA" id="ARBA00022691"/>
    </source>
</evidence>
<evidence type="ECO:0000256" key="2">
    <source>
        <dbReference type="ARBA" id="ARBA00022679"/>
    </source>
</evidence>
<evidence type="ECO:0000313" key="7">
    <source>
        <dbReference type="Proteomes" id="UP001595530"/>
    </source>
</evidence>
<keyword evidence="1 6" id="KW-0489">Methyltransferase</keyword>
<organism evidence="6 7">
    <name type="scientific">Undibacterium arcticum</name>
    <dbReference type="NCBI Taxonomy" id="1762892"/>
    <lineage>
        <taxon>Bacteria</taxon>
        <taxon>Pseudomonadati</taxon>
        <taxon>Pseudomonadota</taxon>
        <taxon>Betaproteobacteria</taxon>
        <taxon>Burkholderiales</taxon>
        <taxon>Oxalobacteraceae</taxon>
        <taxon>Undibacterium</taxon>
    </lineage>
</organism>
<feature type="domain" description="Methyltransferase" evidence="5">
    <location>
        <begin position="131"/>
        <end position="218"/>
    </location>
</feature>
<sequence>MLQQPAVQALLIQLVTLPLTLLVVKGVMAFIDWHAAVVVVIGAVLQGAIAASLARWRRLAPWWLWIQLLFPIALLATLALQIPSWIFLAAFLLLLGVYWTIFQTQVPFYPSGAATWQGVAGLLPPDRPVRVVDVGSGLGGLVLYLAAVRPDNEVTGIELAPLPWLVSVLRRRIASSRAEFLRGDYGALDFGQYDVVFAYLSPAAMPALWDQARAQMQPGSLLLSCEFVVDGVVPDMCVRPGDGGPVLYGWRF</sequence>
<dbReference type="InterPro" id="IPR029063">
    <property type="entry name" value="SAM-dependent_MTases_sf"/>
</dbReference>
<gene>
    <name evidence="6" type="ORF">ACFOFO_16955</name>
</gene>
<feature type="transmembrane region" description="Helical" evidence="4">
    <location>
        <begin position="6"/>
        <end position="24"/>
    </location>
</feature>
<proteinExistence type="predicted"/>
<dbReference type="CDD" id="cd02440">
    <property type="entry name" value="AdoMet_MTases"/>
    <property type="match status" value="1"/>
</dbReference>
<evidence type="ECO:0000259" key="5">
    <source>
        <dbReference type="Pfam" id="PF13649"/>
    </source>
</evidence>
<dbReference type="InterPro" id="IPR026170">
    <property type="entry name" value="FAM173A/B"/>
</dbReference>
<dbReference type="EC" id="2.1.1.-" evidence="6"/>
<dbReference type="InterPro" id="IPR041698">
    <property type="entry name" value="Methyltransf_25"/>
</dbReference>